<keyword evidence="11 14" id="KW-0472">Membrane</keyword>
<dbReference type="FunFam" id="1.10.630.10:FF:000026">
    <property type="entry name" value="Cytochrome P450 82C4"/>
    <property type="match status" value="1"/>
</dbReference>
<evidence type="ECO:0000256" key="14">
    <source>
        <dbReference type="SAM" id="Phobius"/>
    </source>
</evidence>
<proteinExistence type="inferred from homology"/>
<comment type="cofactor">
    <cofactor evidence="1 12">
        <name>heme</name>
        <dbReference type="ChEBI" id="CHEBI:30413"/>
    </cofactor>
</comment>
<reference evidence="15 16" key="1">
    <citation type="journal article" date="2014" name="PLoS ONE">
        <title>Global Analysis of Gene Expression Profiles in Physic Nut (Jatropha curcas L.) Seedlings Exposed to Salt Stress.</title>
        <authorList>
            <person name="Zhang L."/>
            <person name="Zhang C."/>
            <person name="Wu P."/>
            <person name="Chen Y."/>
            <person name="Li M."/>
            <person name="Jiang H."/>
            <person name="Wu G."/>
        </authorList>
    </citation>
    <scope>NUCLEOTIDE SEQUENCE [LARGE SCALE GENOMIC DNA]</scope>
    <source>
        <strain evidence="16">cv. GZQX0401</strain>
        <tissue evidence="15">Young leaves</tissue>
    </source>
</reference>
<dbReference type="Proteomes" id="UP000027138">
    <property type="component" value="Unassembled WGS sequence"/>
</dbReference>
<dbReference type="KEGG" id="jcu:105633912"/>
<dbReference type="PROSITE" id="PS00086">
    <property type="entry name" value="CYTOCHROME_P450"/>
    <property type="match status" value="1"/>
</dbReference>
<evidence type="ECO:0000256" key="4">
    <source>
        <dbReference type="ARBA" id="ARBA00022617"/>
    </source>
</evidence>
<evidence type="ECO:0008006" key="17">
    <source>
        <dbReference type="Google" id="ProtNLM"/>
    </source>
</evidence>
<dbReference type="InterPro" id="IPR002401">
    <property type="entry name" value="Cyt_P450_E_grp-I"/>
</dbReference>
<evidence type="ECO:0000256" key="12">
    <source>
        <dbReference type="PIRSR" id="PIRSR602401-1"/>
    </source>
</evidence>
<accession>A0A067KTX7</accession>
<keyword evidence="6 12" id="KW-0479">Metal-binding</keyword>
<keyword evidence="5 14" id="KW-0812">Transmembrane</keyword>
<dbReference type="AlphaFoldDB" id="A0A067KTX7"/>
<evidence type="ECO:0000256" key="5">
    <source>
        <dbReference type="ARBA" id="ARBA00022692"/>
    </source>
</evidence>
<evidence type="ECO:0000256" key="9">
    <source>
        <dbReference type="ARBA" id="ARBA00023004"/>
    </source>
</evidence>
<protein>
    <recommendedName>
        <fullName evidence="17">Cytochrome P450</fullName>
    </recommendedName>
</protein>
<dbReference type="EMBL" id="KK914362">
    <property type="protein sequence ID" value="KDP38438.1"/>
    <property type="molecule type" value="Genomic_DNA"/>
</dbReference>
<evidence type="ECO:0000256" key="3">
    <source>
        <dbReference type="ARBA" id="ARBA00010617"/>
    </source>
</evidence>
<name>A0A067KTX7_JATCU</name>
<keyword evidence="9 12" id="KW-0408">Iron</keyword>
<dbReference type="InterPro" id="IPR050651">
    <property type="entry name" value="Plant_Cytochrome_P450_Monoox"/>
</dbReference>
<dbReference type="PRINTS" id="PR00463">
    <property type="entry name" value="EP450I"/>
</dbReference>
<dbReference type="SUPFAM" id="SSF48264">
    <property type="entry name" value="Cytochrome P450"/>
    <property type="match status" value="1"/>
</dbReference>
<keyword evidence="10 13" id="KW-0503">Monooxygenase</keyword>
<evidence type="ECO:0000256" key="13">
    <source>
        <dbReference type="RuleBase" id="RU000461"/>
    </source>
</evidence>
<evidence type="ECO:0000256" key="1">
    <source>
        <dbReference type="ARBA" id="ARBA00001971"/>
    </source>
</evidence>
<evidence type="ECO:0000313" key="15">
    <source>
        <dbReference type="EMBL" id="KDP38438.1"/>
    </source>
</evidence>
<dbReference type="InterPro" id="IPR036396">
    <property type="entry name" value="Cyt_P450_sf"/>
</dbReference>
<comment type="similarity">
    <text evidence="3 13">Belongs to the cytochrome P450 family.</text>
</comment>
<feature type="binding site" description="axial binding residue" evidence="12">
    <location>
        <position position="465"/>
    </location>
    <ligand>
        <name>heme</name>
        <dbReference type="ChEBI" id="CHEBI:30413"/>
    </ligand>
    <ligandPart>
        <name>Fe</name>
        <dbReference type="ChEBI" id="CHEBI:18248"/>
    </ligandPart>
</feature>
<dbReference type="GO" id="GO:0020037">
    <property type="term" value="F:heme binding"/>
    <property type="evidence" value="ECO:0007669"/>
    <property type="project" value="InterPro"/>
</dbReference>
<keyword evidence="8 13" id="KW-0560">Oxidoreductase</keyword>
<comment type="subcellular location">
    <subcellularLocation>
        <location evidence="2">Membrane</location>
    </subcellularLocation>
</comment>
<evidence type="ECO:0000256" key="11">
    <source>
        <dbReference type="ARBA" id="ARBA00023136"/>
    </source>
</evidence>
<dbReference type="GO" id="GO:0005506">
    <property type="term" value="F:iron ion binding"/>
    <property type="evidence" value="ECO:0007669"/>
    <property type="project" value="InterPro"/>
</dbReference>
<evidence type="ECO:0000256" key="8">
    <source>
        <dbReference type="ARBA" id="ARBA00023002"/>
    </source>
</evidence>
<evidence type="ECO:0000313" key="16">
    <source>
        <dbReference type="Proteomes" id="UP000027138"/>
    </source>
</evidence>
<dbReference type="GO" id="GO:0016020">
    <property type="term" value="C:membrane"/>
    <property type="evidence" value="ECO:0007669"/>
    <property type="project" value="UniProtKB-SubCell"/>
</dbReference>
<evidence type="ECO:0000256" key="6">
    <source>
        <dbReference type="ARBA" id="ARBA00022723"/>
    </source>
</evidence>
<organism evidence="15 16">
    <name type="scientific">Jatropha curcas</name>
    <name type="common">Barbados nut</name>
    <dbReference type="NCBI Taxonomy" id="180498"/>
    <lineage>
        <taxon>Eukaryota</taxon>
        <taxon>Viridiplantae</taxon>
        <taxon>Streptophyta</taxon>
        <taxon>Embryophyta</taxon>
        <taxon>Tracheophyta</taxon>
        <taxon>Spermatophyta</taxon>
        <taxon>Magnoliopsida</taxon>
        <taxon>eudicotyledons</taxon>
        <taxon>Gunneridae</taxon>
        <taxon>Pentapetalae</taxon>
        <taxon>rosids</taxon>
        <taxon>fabids</taxon>
        <taxon>Malpighiales</taxon>
        <taxon>Euphorbiaceae</taxon>
        <taxon>Crotonoideae</taxon>
        <taxon>Jatropheae</taxon>
        <taxon>Jatropha</taxon>
    </lineage>
</organism>
<keyword evidence="4 12" id="KW-0349">Heme</keyword>
<gene>
    <name evidence="15" type="ORF">JCGZ_04363</name>
</gene>
<feature type="transmembrane region" description="Helical" evidence="14">
    <location>
        <begin position="6"/>
        <end position="27"/>
    </location>
</feature>
<evidence type="ECO:0000256" key="10">
    <source>
        <dbReference type="ARBA" id="ARBA00023033"/>
    </source>
</evidence>
<dbReference type="Pfam" id="PF00067">
    <property type="entry name" value="p450"/>
    <property type="match status" value="1"/>
</dbReference>
<dbReference type="PANTHER" id="PTHR47947:SF26">
    <property type="entry name" value="CYTOCHROME P450"/>
    <property type="match status" value="1"/>
</dbReference>
<dbReference type="PANTHER" id="PTHR47947">
    <property type="entry name" value="CYTOCHROME P450 82C3-RELATED"/>
    <property type="match status" value="1"/>
</dbReference>
<keyword evidence="7 14" id="KW-1133">Transmembrane helix</keyword>
<evidence type="ECO:0000256" key="7">
    <source>
        <dbReference type="ARBA" id="ARBA00022989"/>
    </source>
</evidence>
<dbReference type="PRINTS" id="PR00385">
    <property type="entry name" value="P450"/>
</dbReference>
<sequence length="526" mass="59779">MAIFYILSFPATILATILSFLLSVYYLQSRNSSSTKRERKVPEAGGAWPLIGHLHLFRGSKPLHIILGKMADKMGPIFKIKLGMHPTLVVSNWEMAKQCLTTNDQVFATRPKTLASVLVGYNRAMLPFSPYGPYWRQMRKIAILELLSNQRIQTQSRVRESEVRTFLKELYKFWDKNKNSQNKVLVEMVRWFGDMTLNLICEIIVGKSVGYVTTEGGGESKIWKQGLRDLFDLIGKFVAADAIPFLRWFDIGGFEKAMIKTAKELDLVAEGWLKEHKKKRASGFKQGEEHFMGLMLNILDHTQVAQGPHSDPINKAVSLSLILVASDTTAVTLNWALSLLVNNPNALKKAQDELDMHVGRERQIQESDIKNLEYLQAILKETLRLYPAGPLSLPHESTEDCTVGGYDIPAGTKLVINIWKIHHDPRVWENPFEFRPERFLTSHKDFDVRGQNFEFIPFGSGRRRCPGISFGLQVMQLTLANLLHSFDIETPSNEPVDMTENIGLTNLRATPLEILMHPRLPPHLYS</sequence>
<dbReference type="GO" id="GO:0016705">
    <property type="term" value="F:oxidoreductase activity, acting on paired donors, with incorporation or reduction of molecular oxygen"/>
    <property type="evidence" value="ECO:0007669"/>
    <property type="project" value="InterPro"/>
</dbReference>
<keyword evidence="16" id="KW-1185">Reference proteome</keyword>
<dbReference type="Gene3D" id="1.10.630.10">
    <property type="entry name" value="Cytochrome P450"/>
    <property type="match status" value="1"/>
</dbReference>
<dbReference type="InterPro" id="IPR017972">
    <property type="entry name" value="Cyt_P450_CS"/>
</dbReference>
<dbReference type="CDD" id="cd20654">
    <property type="entry name" value="CYP82"/>
    <property type="match status" value="1"/>
</dbReference>
<dbReference type="OrthoDB" id="843948at2759"/>
<evidence type="ECO:0000256" key="2">
    <source>
        <dbReference type="ARBA" id="ARBA00004370"/>
    </source>
</evidence>
<dbReference type="GO" id="GO:0004497">
    <property type="term" value="F:monooxygenase activity"/>
    <property type="evidence" value="ECO:0007669"/>
    <property type="project" value="UniProtKB-KW"/>
</dbReference>
<dbReference type="InterPro" id="IPR001128">
    <property type="entry name" value="Cyt_P450"/>
</dbReference>